<keyword evidence="3" id="KW-1185">Reference proteome</keyword>
<feature type="region of interest" description="Disordered" evidence="1">
    <location>
        <begin position="168"/>
        <end position="191"/>
    </location>
</feature>
<accession>A0A6A6PC87</accession>
<evidence type="ECO:0000313" key="2">
    <source>
        <dbReference type="EMBL" id="KAF2461538.1"/>
    </source>
</evidence>
<feature type="non-terminal residue" evidence="2">
    <location>
        <position position="191"/>
    </location>
</feature>
<feature type="region of interest" description="Disordered" evidence="1">
    <location>
        <begin position="27"/>
        <end position="153"/>
    </location>
</feature>
<dbReference type="AlphaFoldDB" id="A0A6A6PC87"/>
<name>A0A6A6PC87_9PEZI</name>
<evidence type="ECO:0000256" key="1">
    <source>
        <dbReference type="SAM" id="MobiDB-lite"/>
    </source>
</evidence>
<proteinExistence type="predicted"/>
<dbReference type="EMBL" id="MU001671">
    <property type="protein sequence ID" value="KAF2461538.1"/>
    <property type="molecule type" value="Genomic_DNA"/>
</dbReference>
<protein>
    <submittedName>
        <fullName evidence="2">Uncharacterized protein</fullName>
    </submittedName>
</protein>
<organism evidence="2 3">
    <name type="scientific">Lineolata rhizophorae</name>
    <dbReference type="NCBI Taxonomy" id="578093"/>
    <lineage>
        <taxon>Eukaryota</taxon>
        <taxon>Fungi</taxon>
        <taxon>Dikarya</taxon>
        <taxon>Ascomycota</taxon>
        <taxon>Pezizomycotina</taxon>
        <taxon>Dothideomycetes</taxon>
        <taxon>Dothideomycetes incertae sedis</taxon>
        <taxon>Lineolatales</taxon>
        <taxon>Lineolataceae</taxon>
        <taxon>Lineolata</taxon>
    </lineage>
</organism>
<evidence type="ECO:0000313" key="3">
    <source>
        <dbReference type="Proteomes" id="UP000799766"/>
    </source>
</evidence>
<dbReference type="Proteomes" id="UP000799766">
    <property type="component" value="Unassembled WGS sequence"/>
</dbReference>
<sequence>MVSQYRRQNSFGPRNYNAVRLQWTKNERDFSDNQAQETTDSDSVSDTGTSELDDENLSRDAGSSASPDVDDSDQGSHFEDGLAASNQPLGCDISLRPVRGSNELSPAAQTSPTSPPSSDGYESSLSGTESSSFSDSAYSSETSPSRSGLPHLGSKILCAPSIVLRKRARIDDDLDSDTGYSADIEDNVKLE</sequence>
<reference evidence="2" key="1">
    <citation type="journal article" date="2020" name="Stud. Mycol.">
        <title>101 Dothideomycetes genomes: a test case for predicting lifestyles and emergence of pathogens.</title>
        <authorList>
            <person name="Haridas S."/>
            <person name="Albert R."/>
            <person name="Binder M."/>
            <person name="Bloem J."/>
            <person name="Labutti K."/>
            <person name="Salamov A."/>
            <person name="Andreopoulos B."/>
            <person name="Baker S."/>
            <person name="Barry K."/>
            <person name="Bills G."/>
            <person name="Bluhm B."/>
            <person name="Cannon C."/>
            <person name="Castanera R."/>
            <person name="Culley D."/>
            <person name="Daum C."/>
            <person name="Ezra D."/>
            <person name="Gonzalez J."/>
            <person name="Henrissat B."/>
            <person name="Kuo A."/>
            <person name="Liang C."/>
            <person name="Lipzen A."/>
            <person name="Lutzoni F."/>
            <person name="Magnuson J."/>
            <person name="Mondo S."/>
            <person name="Nolan M."/>
            <person name="Ohm R."/>
            <person name="Pangilinan J."/>
            <person name="Park H.-J."/>
            <person name="Ramirez L."/>
            <person name="Alfaro M."/>
            <person name="Sun H."/>
            <person name="Tritt A."/>
            <person name="Yoshinaga Y."/>
            <person name="Zwiers L.-H."/>
            <person name="Turgeon B."/>
            <person name="Goodwin S."/>
            <person name="Spatafora J."/>
            <person name="Crous P."/>
            <person name="Grigoriev I."/>
        </authorList>
    </citation>
    <scope>NUCLEOTIDE SEQUENCE</scope>
    <source>
        <strain evidence="2">ATCC 16933</strain>
    </source>
</reference>
<gene>
    <name evidence="2" type="ORF">BDY21DRAFT_376451</name>
</gene>
<feature type="compositionally biased region" description="Low complexity" evidence="1">
    <location>
        <begin position="41"/>
        <end position="50"/>
    </location>
</feature>
<feature type="compositionally biased region" description="Low complexity" evidence="1">
    <location>
        <begin position="105"/>
        <end position="143"/>
    </location>
</feature>